<evidence type="ECO:0000313" key="1">
    <source>
        <dbReference type="EMBL" id="ETO36236.1"/>
    </source>
</evidence>
<reference evidence="1 2" key="1">
    <citation type="journal article" date="2013" name="Curr. Biol.">
        <title>The Genome of the Foraminiferan Reticulomyxa filosa.</title>
        <authorList>
            <person name="Glockner G."/>
            <person name="Hulsmann N."/>
            <person name="Schleicher M."/>
            <person name="Noegel A.A."/>
            <person name="Eichinger L."/>
            <person name="Gallinger C."/>
            <person name="Pawlowski J."/>
            <person name="Sierra R."/>
            <person name="Euteneuer U."/>
            <person name="Pillet L."/>
            <person name="Moustafa A."/>
            <person name="Platzer M."/>
            <person name="Groth M."/>
            <person name="Szafranski K."/>
            <person name="Schliwa M."/>
        </authorList>
    </citation>
    <scope>NUCLEOTIDE SEQUENCE [LARGE SCALE GENOMIC DNA]</scope>
</reference>
<protein>
    <submittedName>
        <fullName evidence="1">Uncharacterized protein</fullName>
    </submittedName>
</protein>
<comment type="caution">
    <text evidence="1">The sequence shown here is derived from an EMBL/GenBank/DDBJ whole genome shotgun (WGS) entry which is preliminary data.</text>
</comment>
<proteinExistence type="predicted"/>
<sequence>MLSQLEQSFPKIDKEVISRTWNYCHGDLNEAKAILNFITDNQTPIEQQKNVMKLLEEFNGRLDKMTILKNWIACKQVYLDTFMKLKEIASSINVHELNNNRFFYKYYRFKESNESKIIRQVCVHILWNILNYPKKIKYRQINERALSENVKRRCIQLNASFEQIFKDITNYLQQVGFEKRGGEGWYYSYSTIQCLWLWECYQHWIDEQYMYIFLKIFKNFYLYKTSDFDIPTKVYMLKNKKWREYPILFDYEYRRILLLEKNKLKIKTLQVGNPKRLSLEFNVNIKYYNDTADIDTTYNFKKNEFKQIEYFFKYKQKFNSFNIIWKDHETHCEPLNPYFVTLRQGLEYLKHKFQMIEQFKTGADESICFECIFEECKPSITLQKNGEGQLLHNIYQNAYRYPTIQVYWEIQGVCMVSYKHTIAIAEENRDNQRYIPTKDTSMDPIKKQFNPLLYECDVDKIKNIDDHFISDKLLANELKLLFHEIIKNGYLCDLIESKNNESNKTLYYKTIKQIDYDENDSNKLILNNEVLTILNEAKSLFHCGIHKHMGYPLQLYHICALLLYNTKSCNINFNYDQIGLKHNKWKYLDLFLYDAIAILSSFERKEESNIELYCGLKDVKIESLEKQIKTGFFVSYVNTTNILQFAEIKRGNQGCILHFHHSMRKSKMLCSCDISWISKCEHGYDILFARSTRMFQYDNDIFLEKYIYLWNAKMESQNEHIQTILLTWREYDEYIQRITNISEILNHMIDLNIIYFMFKSNEKEDVNGIVDTLSFFVKWKTTNNNEQKYKEKMNDFVQRRCPDHQFNLFCLFLFEQGILCGRSAVETAMIFTIHNGLPFVERDKSLRQ</sequence>
<dbReference type="CDD" id="cd14279">
    <property type="entry name" value="CUE"/>
    <property type="match status" value="1"/>
</dbReference>
<name>X6PDF3_RETFI</name>
<dbReference type="Proteomes" id="UP000023152">
    <property type="component" value="Unassembled WGS sequence"/>
</dbReference>
<gene>
    <name evidence="1" type="ORF">RFI_00826</name>
</gene>
<dbReference type="EMBL" id="ASPP01000867">
    <property type="protein sequence ID" value="ETO36236.1"/>
    <property type="molecule type" value="Genomic_DNA"/>
</dbReference>
<dbReference type="AlphaFoldDB" id="X6PDF3"/>
<dbReference type="OrthoDB" id="9990006at2759"/>
<organism evidence="1 2">
    <name type="scientific">Reticulomyxa filosa</name>
    <dbReference type="NCBI Taxonomy" id="46433"/>
    <lineage>
        <taxon>Eukaryota</taxon>
        <taxon>Sar</taxon>
        <taxon>Rhizaria</taxon>
        <taxon>Retaria</taxon>
        <taxon>Foraminifera</taxon>
        <taxon>Monothalamids</taxon>
        <taxon>Reticulomyxidae</taxon>
        <taxon>Reticulomyxa</taxon>
    </lineage>
</organism>
<accession>X6PDF3</accession>
<evidence type="ECO:0000313" key="2">
    <source>
        <dbReference type="Proteomes" id="UP000023152"/>
    </source>
</evidence>
<keyword evidence="2" id="KW-1185">Reference proteome</keyword>